<keyword evidence="1" id="KW-1133">Transmembrane helix</keyword>
<evidence type="ECO:0000256" key="1">
    <source>
        <dbReference type="SAM" id="Phobius"/>
    </source>
</evidence>
<comment type="caution">
    <text evidence="2">The sequence shown here is derived from an EMBL/GenBank/DDBJ whole genome shotgun (WGS) entry which is preliminary data.</text>
</comment>
<accession>A0A2N0YW95</accession>
<keyword evidence="3" id="KW-1185">Reference proteome</keyword>
<evidence type="ECO:0000313" key="2">
    <source>
        <dbReference type="EMBL" id="PKG21531.1"/>
    </source>
</evidence>
<dbReference type="Proteomes" id="UP000233375">
    <property type="component" value="Unassembled WGS sequence"/>
</dbReference>
<protein>
    <submittedName>
        <fullName evidence="2">Uncharacterized protein</fullName>
    </submittedName>
</protein>
<proteinExistence type="predicted"/>
<feature type="transmembrane region" description="Helical" evidence="1">
    <location>
        <begin position="12"/>
        <end position="31"/>
    </location>
</feature>
<keyword evidence="1" id="KW-0812">Transmembrane</keyword>
<gene>
    <name evidence="2" type="ORF">CWS01_21895</name>
</gene>
<dbReference type="AlphaFoldDB" id="A0A2N0YW95"/>
<keyword evidence="1" id="KW-0472">Membrane</keyword>
<sequence length="98" mass="11528">MVDFLIDMTNIPSYQTIYITILVSLMVKYFWVTNVQTTVSYNEALEQHIHFQTSIATINLNVQQYNTPILHWICKNIRKRVKSIVDDPEKPNSFFLSC</sequence>
<dbReference type="OrthoDB" id="2931006at2"/>
<organism evidence="2 3">
    <name type="scientific">Niallia nealsonii</name>
    <dbReference type="NCBI Taxonomy" id="115979"/>
    <lineage>
        <taxon>Bacteria</taxon>
        <taxon>Bacillati</taxon>
        <taxon>Bacillota</taxon>
        <taxon>Bacilli</taxon>
        <taxon>Bacillales</taxon>
        <taxon>Bacillaceae</taxon>
        <taxon>Niallia</taxon>
    </lineage>
</organism>
<reference evidence="2 3" key="1">
    <citation type="journal article" date="2003" name="Int. J. Syst. Evol. Microbiol.">
        <title>Bacillus nealsonii sp. nov., isolated from a spacecraft-assembly facility, whose spores are gamma-radiation resistant.</title>
        <authorList>
            <person name="Venkateswaran K."/>
            <person name="Kempf M."/>
            <person name="Chen F."/>
            <person name="Satomi M."/>
            <person name="Nicholson W."/>
            <person name="Kern R."/>
        </authorList>
    </citation>
    <scope>NUCLEOTIDE SEQUENCE [LARGE SCALE GENOMIC DNA]</scope>
    <source>
        <strain evidence="2 3">FO-92</strain>
    </source>
</reference>
<name>A0A2N0YW95_9BACI</name>
<evidence type="ECO:0000313" key="3">
    <source>
        <dbReference type="Proteomes" id="UP000233375"/>
    </source>
</evidence>
<dbReference type="EMBL" id="PISE01000078">
    <property type="protein sequence ID" value="PKG21531.1"/>
    <property type="molecule type" value="Genomic_DNA"/>
</dbReference>
<dbReference type="RefSeq" id="WP_101179675.1">
    <property type="nucleotide sequence ID" value="NZ_PISE01000078.1"/>
</dbReference>